<evidence type="ECO:0008006" key="3">
    <source>
        <dbReference type="Google" id="ProtNLM"/>
    </source>
</evidence>
<comment type="caution">
    <text evidence="1">The sequence shown here is derived from an EMBL/GenBank/DDBJ whole genome shotgun (WGS) entry which is preliminary data.</text>
</comment>
<keyword evidence="2" id="KW-1185">Reference proteome</keyword>
<evidence type="ECO:0000313" key="1">
    <source>
        <dbReference type="EMBL" id="MBL6444979.1"/>
    </source>
</evidence>
<evidence type="ECO:0000313" key="2">
    <source>
        <dbReference type="Proteomes" id="UP000614216"/>
    </source>
</evidence>
<dbReference type="GO" id="GO:0043565">
    <property type="term" value="F:sequence-specific DNA binding"/>
    <property type="evidence" value="ECO:0007669"/>
    <property type="project" value="InterPro"/>
</dbReference>
<proteinExistence type="predicted"/>
<organism evidence="1 2">
    <name type="scientific">Fulvivirga marina</name>
    <dbReference type="NCBI Taxonomy" id="2494733"/>
    <lineage>
        <taxon>Bacteria</taxon>
        <taxon>Pseudomonadati</taxon>
        <taxon>Bacteroidota</taxon>
        <taxon>Cytophagia</taxon>
        <taxon>Cytophagales</taxon>
        <taxon>Fulvivirgaceae</taxon>
        <taxon>Fulvivirga</taxon>
    </lineage>
</organism>
<gene>
    <name evidence="1" type="ORF">JMN32_01570</name>
</gene>
<protein>
    <recommendedName>
        <fullName evidence="3">Transposase</fullName>
    </recommendedName>
</protein>
<name>A0A937KAV1_9BACT</name>
<dbReference type="Proteomes" id="UP000614216">
    <property type="component" value="Unassembled WGS sequence"/>
</dbReference>
<dbReference type="SUPFAM" id="SSF48295">
    <property type="entry name" value="TrpR-like"/>
    <property type="match status" value="1"/>
</dbReference>
<dbReference type="InterPro" id="IPR010921">
    <property type="entry name" value="Trp_repressor/repl_initiator"/>
</dbReference>
<accession>A0A937KAV1</accession>
<dbReference type="RefSeq" id="WP_202854524.1">
    <property type="nucleotide sequence ID" value="NZ_JAEUGD010000003.1"/>
</dbReference>
<dbReference type="EMBL" id="JAEUGD010000003">
    <property type="protein sequence ID" value="MBL6444979.1"/>
    <property type="molecule type" value="Genomic_DNA"/>
</dbReference>
<dbReference type="AlphaFoldDB" id="A0A937KAV1"/>
<sequence length="73" mass="8508">MKKKNDPQYVKRTQRDYSYAFKIQVVREAESGELGLNAAQRKYGSLDWDNKSHLSLEKTPEQKLLELEAKSGY</sequence>
<reference evidence="1" key="1">
    <citation type="submission" date="2021-01" db="EMBL/GenBank/DDBJ databases">
        <title>Fulvivirga kasyanovii gen. nov., sp nov., a novel member of the phylum Bacteroidetes isolated from seawater in a mussel farm.</title>
        <authorList>
            <person name="Zhao L.-H."/>
            <person name="Wang Z.-J."/>
        </authorList>
    </citation>
    <scope>NUCLEOTIDE SEQUENCE</scope>
    <source>
        <strain evidence="1">29W222</strain>
    </source>
</reference>